<comment type="caution">
    <text evidence="7">Lacks conserved residue(s) required for the propagation of feature annotation.</text>
</comment>
<feature type="binding site" evidence="7">
    <location>
        <position position="202"/>
    </location>
    <ligand>
        <name>UDP-N-acetyl-alpha-D-muramoyl-L-alanyl-D-glutamate</name>
        <dbReference type="ChEBI" id="CHEBI:83900"/>
    </ligand>
</feature>
<proteinExistence type="inferred from homology"/>
<name>A0A9E7AEC8_9ACTO</name>
<dbReference type="KEGG" id="agh:M3I41_05435"/>
<comment type="function">
    <text evidence="7">Catalyzes the addition of an amino acid to the nucleotide precursor UDP-N-acetylmuramoyl-L-alanyl-D-glutamate (UMAG) in the biosynthesis of bacterial cell-wall peptidoglycan.</text>
</comment>
<keyword evidence="6 7" id="KW-0961">Cell wall biogenesis/degradation</keyword>
<evidence type="ECO:0000259" key="10">
    <source>
        <dbReference type="Pfam" id="PF02875"/>
    </source>
</evidence>
<comment type="pathway">
    <text evidence="7 8">Cell wall biogenesis; peptidoglycan biosynthesis.</text>
</comment>
<dbReference type="Pfam" id="PF02875">
    <property type="entry name" value="Mur_ligase_C"/>
    <property type="match status" value="1"/>
</dbReference>
<organism evidence="12 13">
    <name type="scientific">Actinomyces graevenitzii</name>
    <dbReference type="NCBI Taxonomy" id="55565"/>
    <lineage>
        <taxon>Bacteria</taxon>
        <taxon>Bacillati</taxon>
        <taxon>Actinomycetota</taxon>
        <taxon>Actinomycetes</taxon>
        <taxon>Actinomycetales</taxon>
        <taxon>Actinomycetaceae</taxon>
        <taxon>Actinomyces</taxon>
    </lineage>
</organism>
<dbReference type="InterPro" id="IPR035911">
    <property type="entry name" value="MurE/MurF_N"/>
</dbReference>
<feature type="binding site" evidence="7">
    <location>
        <begin position="133"/>
        <end position="139"/>
    </location>
    <ligand>
        <name>ATP</name>
        <dbReference type="ChEBI" id="CHEBI:30616"/>
    </ligand>
</feature>
<keyword evidence="4 7" id="KW-0573">Peptidoglycan synthesis</keyword>
<dbReference type="GO" id="GO:0005524">
    <property type="term" value="F:ATP binding"/>
    <property type="evidence" value="ECO:0007669"/>
    <property type="project" value="UniProtKB-UniRule"/>
</dbReference>
<sequence>MSMKAYEETDALRPTQVEGVPLAHLVKALELHELAPVGDLKVTGVSVDSSDIAPGDLFVAIAGLRSHGARYAADAVSRGAVAVLTDAAGLQYLEGLEAAVVTSEQNLRALAAQIAATIYDNPSQKLFVAGVTGTNGKTTTTFLLRAMLDTHFGTSALAGTVLLGVGDELYPSPRTTVESPVLQRLLATAVERGASAAVVETSSHAIALNRVDQVAYDVVGFTNLQHDHLDFHHTMEEYLETKARIFTPERARHAVVCVDDEWGVKLADMCAQRGLPFDTVSAYAGEGKAHWWVSSAHASLKDVATTFVLHGPQGQEIKAYCPLPGLVNVQNAALALVMALRSGVSVDEAVEAMRHAHNIPGRMQRISNRDGVRALTIVDYAHTPEALQLALEAVREITPGKLIIGFGSDGDRDKGKRPLLGEIAAREADLLVVTDENPRHEVASEIRAEILAGVRKVRPDFAGVEEITTCRADAVRRCVELAGPDDTVIVTGKGHEPYQEVGDDKIPYNDAPVMAAAVADKWGDK</sequence>
<dbReference type="GO" id="GO:0016881">
    <property type="term" value="F:acid-amino acid ligase activity"/>
    <property type="evidence" value="ECO:0007669"/>
    <property type="project" value="UniProtKB-UniRule"/>
</dbReference>
<dbReference type="SUPFAM" id="SSF63418">
    <property type="entry name" value="MurE/MurF N-terminal domain"/>
    <property type="match status" value="1"/>
</dbReference>
<dbReference type="Proteomes" id="UP000830236">
    <property type="component" value="Chromosome"/>
</dbReference>
<dbReference type="SUPFAM" id="SSF53623">
    <property type="entry name" value="MurD-like peptide ligases, catalytic domain"/>
    <property type="match status" value="1"/>
</dbReference>
<comment type="PTM">
    <text evidence="7">Carboxylation is probably crucial for Mg(2+) binding and, consequently, for the gamma-phosphate positioning of ATP.</text>
</comment>
<evidence type="ECO:0000256" key="6">
    <source>
        <dbReference type="ARBA" id="ARBA00023316"/>
    </source>
</evidence>
<dbReference type="InterPro" id="IPR036565">
    <property type="entry name" value="Mur-like_cat_sf"/>
</dbReference>
<dbReference type="GO" id="GO:0071555">
    <property type="term" value="P:cell wall organization"/>
    <property type="evidence" value="ECO:0007669"/>
    <property type="project" value="UniProtKB-KW"/>
</dbReference>
<evidence type="ECO:0000259" key="11">
    <source>
        <dbReference type="Pfam" id="PF08245"/>
    </source>
</evidence>
<feature type="modified residue" description="N6-carboxylysine" evidence="7">
    <location>
        <position position="242"/>
    </location>
</feature>
<dbReference type="Pfam" id="PF01225">
    <property type="entry name" value="Mur_ligase"/>
    <property type="match status" value="1"/>
</dbReference>
<protein>
    <recommendedName>
        <fullName evidence="7">UDP-N-acetylmuramyl-tripeptide synthetase</fullName>
        <ecNumber evidence="7">6.3.2.-</ecNumber>
    </recommendedName>
    <alternativeName>
        <fullName evidence="7">UDP-MurNAc-tripeptide synthetase</fullName>
    </alternativeName>
</protein>
<gene>
    <name evidence="7" type="primary">murE</name>
    <name evidence="12" type="ORF">M3I41_05435</name>
</gene>
<evidence type="ECO:0000259" key="9">
    <source>
        <dbReference type="Pfam" id="PF01225"/>
    </source>
</evidence>
<dbReference type="PANTHER" id="PTHR23135">
    <property type="entry name" value="MUR LIGASE FAMILY MEMBER"/>
    <property type="match status" value="1"/>
</dbReference>
<dbReference type="GO" id="GO:0008360">
    <property type="term" value="P:regulation of cell shape"/>
    <property type="evidence" value="ECO:0007669"/>
    <property type="project" value="UniProtKB-KW"/>
</dbReference>
<dbReference type="InterPro" id="IPR013221">
    <property type="entry name" value="Mur_ligase_cen"/>
</dbReference>
<evidence type="ECO:0000256" key="7">
    <source>
        <dbReference type="HAMAP-Rule" id="MF_00208"/>
    </source>
</evidence>
<dbReference type="InterPro" id="IPR004101">
    <property type="entry name" value="Mur_ligase_C"/>
</dbReference>
<evidence type="ECO:0000313" key="12">
    <source>
        <dbReference type="EMBL" id="UQF79056.1"/>
    </source>
</evidence>
<dbReference type="GO" id="GO:0000287">
    <property type="term" value="F:magnesium ion binding"/>
    <property type="evidence" value="ECO:0007669"/>
    <property type="project" value="UniProtKB-UniRule"/>
</dbReference>
<dbReference type="GO" id="GO:0005737">
    <property type="term" value="C:cytoplasm"/>
    <property type="evidence" value="ECO:0007669"/>
    <property type="project" value="UniProtKB-SubCell"/>
</dbReference>
<comment type="similarity">
    <text evidence="1 7">Belongs to the MurCDEF family. MurE subfamily.</text>
</comment>
<feature type="binding site" evidence="7">
    <location>
        <begin position="175"/>
        <end position="176"/>
    </location>
    <ligand>
        <name>UDP-N-acetyl-alpha-D-muramoyl-L-alanyl-D-glutamate</name>
        <dbReference type="ChEBI" id="CHEBI:83900"/>
    </ligand>
</feature>
<keyword evidence="3 7" id="KW-0133">Cell shape</keyword>
<keyword evidence="5 7" id="KW-0131">Cell cycle</keyword>
<keyword evidence="7" id="KW-0067">ATP-binding</keyword>
<dbReference type="NCBIfam" id="NF001124">
    <property type="entry name" value="PRK00139.1-2"/>
    <property type="match status" value="1"/>
</dbReference>
<dbReference type="Gene3D" id="3.40.1190.10">
    <property type="entry name" value="Mur-like, catalytic domain"/>
    <property type="match status" value="1"/>
</dbReference>
<feature type="binding site" evidence="7">
    <location>
        <position position="49"/>
    </location>
    <ligand>
        <name>UDP-N-acetyl-alpha-D-muramoyl-L-alanyl-D-glutamate</name>
        <dbReference type="ChEBI" id="CHEBI:83900"/>
    </ligand>
</feature>
<evidence type="ECO:0000313" key="13">
    <source>
        <dbReference type="Proteomes" id="UP000830236"/>
    </source>
</evidence>
<dbReference type="NCBIfam" id="NF001126">
    <property type="entry name" value="PRK00139.1-4"/>
    <property type="match status" value="1"/>
</dbReference>
<reference evidence="12" key="1">
    <citation type="submission" date="2022-05" db="EMBL/GenBank/DDBJ databases">
        <title>Using nanopore sequencing to obtain complete genomes from saliva samples.</title>
        <authorList>
            <person name="Baker J.L."/>
        </authorList>
    </citation>
    <scope>NUCLEOTIDE SEQUENCE</scope>
    <source>
        <strain evidence="12">JCVI-JB-Ag32</strain>
    </source>
</reference>
<dbReference type="InterPro" id="IPR036615">
    <property type="entry name" value="Mur_ligase_C_dom_sf"/>
</dbReference>
<dbReference type="GO" id="GO:0009252">
    <property type="term" value="P:peptidoglycan biosynthetic process"/>
    <property type="evidence" value="ECO:0007669"/>
    <property type="project" value="UniProtKB-UniRule"/>
</dbReference>
<keyword evidence="7 12" id="KW-0436">Ligase</keyword>
<keyword evidence="7" id="KW-0963">Cytoplasm</keyword>
<dbReference type="SUPFAM" id="SSF53244">
    <property type="entry name" value="MurD-like peptide ligases, peptide-binding domain"/>
    <property type="match status" value="1"/>
</dbReference>
<dbReference type="GO" id="GO:0051301">
    <property type="term" value="P:cell division"/>
    <property type="evidence" value="ECO:0007669"/>
    <property type="project" value="UniProtKB-KW"/>
</dbReference>
<comment type="subcellular location">
    <subcellularLocation>
        <location evidence="7 8">Cytoplasm</location>
    </subcellularLocation>
</comment>
<dbReference type="NCBIfam" id="TIGR01085">
    <property type="entry name" value="murE"/>
    <property type="match status" value="1"/>
</dbReference>
<dbReference type="Gene3D" id="3.40.1390.10">
    <property type="entry name" value="MurE/MurF, N-terminal domain"/>
    <property type="match status" value="1"/>
</dbReference>
<dbReference type="PANTHER" id="PTHR23135:SF4">
    <property type="entry name" value="UDP-N-ACETYLMURAMOYL-L-ALANYL-D-GLUTAMATE--2,6-DIAMINOPIMELATE LIGASE MURE HOMOLOG, CHLOROPLASTIC"/>
    <property type="match status" value="1"/>
</dbReference>
<keyword evidence="7" id="KW-0460">Magnesium</keyword>
<dbReference type="InterPro" id="IPR000713">
    <property type="entry name" value="Mur_ligase_N"/>
</dbReference>
<evidence type="ECO:0000256" key="2">
    <source>
        <dbReference type="ARBA" id="ARBA00022618"/>
    </source>
</evidence>
<keyword evidence="7" id="KW-0547">Nucleotide-binding</keyword>
<dbReference type="HAMAP" id="MF_00208">
    <property type="entry name" value="MurE"/>
    <property type="match status" value="1"/>
</dbReference>
<dbReference type="InterPro" id="IPR005761">
    <property type="entry name" value="UDP-N-AcMur-Glu-dNH2Pim_ligase"/>
</dbReference>
<feature type="domain" description="Mur ligase C-terminal" evidence="10">
    <location>
        <begin position="361"/>
        <end position="494"/>
    </location>
</feature>
<evidence type="ECO:0000256" key="5">
    <source>
        <dbReference type="ARBA" id="ARBA00023306"/>
    </source>
</evidence>
<evidence type="ECO:0000256" key="3">
    <source>
        <dbReference type="ARBA" id="ARBA00022960"/>
    </source>
</evidence>
<comment type="cofactor">
    <cofactor evidence="7">
        <name>Mg(2+)</name>
        <dbReference type="ChEBI" id="CHEBI:18420"/>
    </cofactor>
</comment>
<evidence type="ECO:0000256" key="8">
    <source>
        <dbReference type="RuleBase" id="RU004135"/>
    </source>
</evidence>
<feature type="binding site" evidence="7">
    <location>
        <position position="210"/>
    </location>
    <ligand>
        <name>UDP-N-acetyl-alpha-D-muramoyl-L-alanyl-D-glutamate</name>
        <dbReference type="ChEBI" id="CHEBI:83900"/>
    </ligand>
</feature>
<dbReference type="EMBL" id="CP097095">
    <property type="protein sequence ID" value="UQF79056.1"/>
    <property type="molecule type" value="Genomic_DNA"/>
</dbReference>
<keyword evidence="2 7" id="KW-0132">Cell division</keyword>
<evidence type="ECO:0000256" key="1">
    <source>
        <dbReference type="ARBA" id="ARBA00005898"/>
    </source>
</evidence>
<accession>A0A9E7AEC8</accession>
<dbReference type="Gene3D" id="3.90.190.20">
    <property type="entry name" value="Mur ligase, C-terminal domain"/>
    <property type="match status" value="1"/>
</dbReference>
<dbReference type="Pfam" id="PF08245">
    <property type="entry name" value="Mur_ligase_M"/>
    <property type="match status" value="1"/>
</dbReference>
<feature type="domain" description="Mur ligase N-terminal catalytic" evidence="9">
    <location>
        <begin position="41"/>
        <end position="103"/>
    </location>
</feature>
<feature type="domain" description="Mur ligase central" evidence="11">
    <location>
        <begin position="131"/>
        <end position="339"/>
    </location>
</feature>
<dbReference type="AlphaFoldDB" id="A0A9E7AEC8"/>
<evidence type="ECO:0000256" key="4">
    <source>
        <dbReference type="ARBA" id="ARBA00022984"/>
    </source>
</evidence>
<dbReference type="EC" id="6.3.2.-" evidence="7"/>